<feature type="coiled-coil region" evidence="1">
    <location>
        <begin position="22"/>
        <end position="49"/>
    </location>
</feature>
<protein>
    <submittedName>
        <fullName evidence="2">Uncharacterized protein</fullName>
    </submittedName>
</protein>
<proteinExistence type="predicted"/>
<organism evidence="2 3">
    <name type="scientific">Lymnaea stagnalis</name>
    <name type="common">Great pond snail</name>
    <name type="synonym">Helix stagnalis</name>
    <dbReference type="NCBI Taxonomy" id="6523"/>
    <lineage>
        <taxon>Eukaryota</taxon>
        <taxon>Metazoa</taxon>
        <taxon>Spiralia</taxon>
        <taxon>Lophotrochozoa</taxon>
        <taxon>Mollusca</taxon>
        <taxon>Gastropoda</taxon>
        <taxon>Heterobranchia</taxon>
        <taxon>Euthyneura</taxon>
        <taxon>Panpulmonata</taxon>
        <taxon>Hygrophila</taxon>
        <taxon>Lymnaeoidea</taxon>
        <taxon>Lymnaeidae</taxon>
        <taxon>Lymnaea</taxon>
    </lineage>
</organism>
<feature type="non-terminal residue" evidence="2">
    <location>
        <position position="172"/>
    </location>
</feature>
<reference evidence="2 3" key="1">
    <citation type="submission" date="2024-04" db="EMBL/GenBank/DDBJ databases">
        <authorList>
            <consortium name="Genoscope - CEA"/>
            <person name="William W."/>
        </authorList>
    </citation>
    <scope>NUCLEOTIDE SEQUENCE [LARGE SCALE GENOMIC DNA]</scope>
</reference>
<gene>
    <name evidence="2" type="ORF">GSLYS_00018631001</name>
</gene>
<sequence length="172" mass="19958">IWKQQESLQKLFEEQNKTKVSVVELEKQIAMKECRIAQLEDQLSKSKRDDLDSYSKVVKQLVSSPHLALDHKLEDIIKLIKDTKEEADNHLHEYKQSLECYNKHWQKVFGAGPSSLRELEKKILDEVKNVQKKFENCLYDVQNELKGEFGILLSVQSKEITDATSQVIKQSG</sequence>
<dbReference type="EMBL" id="CAXITT010000681">
    <property type="protein sequence ID" value="CAL1545148.1"/>
    <property type="molecule type" value="Genomic_DNA"/>
</dbReference>
<feature type="non-terminal residue" evidence="2">
    <location>
        <position position="1"/>
    </location>
</feature>
<keyword evidence="1" id="KW-0175">Coiled coil</keyword>
<evidence type="ECO:0000313" key="3">
    <source>
        <dbReference type="Proteomes" id="UP001497497"/>
    </source>
</evidence>
<dbReference type="AlphaFoldDB" id="A0AAV2IK47"/>
<keyword evidence="3" id="KW-1185">Reference proteome</keyword>
<name>A0AAV2IK47_LYMST</name>
<dbReference type="Proteomes" id="UP001497497">
    <property type="component" value="Unassembled WGS sequence"/>
</dbReference>
<comment type="caution">
    <text evidence="2">The sequence shown here is derived from an EMBL/GenBank/DDBJ whole genome shotgun (WGS) entry which is preliminary data.</text>
</comment>
<accession>A0AAV2IK47</accession>
<evidence type="ECO:0000256" key="1">
    <source>
        <dbReference type="SAM" id="Coils"/>
    </source>
</evidence>
<evidence type="ECO:0000313" key="2">
    <source>
        <dbReference type="EMBL" id="CAL1545148.1"/>
    </source>
</evidence>